<name>A0A0F9UJ47_9ZZZZ</name>
<evidence type="ECO:0000259" key="2">
    <source>
        <dbReference type="SMART" id="SM00062"/>
    </source>
</evidence>
<keyword evidence="1" id="KW-0732">Signal</keyword>
<comment type="caution">
    <text evidence="3">The sequence shown here is derived from an EMBL/GenBank/DDBJ whole genome shotgun (WGS) entry which is preliminary data.</text>
</comment>
<dbReference type="Gene3D" id="3.40.190.10">
    <property type="entry name" value="Periplasmic binding protein-like II"/>
    <property type="match status" value="2"/>
</dbReference>
<proteinExistence type="predicted"/>
<dbReference type="SUPFAM" id="SSF53850">
    <property type="entry name" value="Periplasmic binding protein-like II"/>
    <property type="match status" value="1"/>
</dbReference>
<dbReference type="SMART" id="SM00062">
    <property type="entry name" value="PBPb"/>
    <property type="match status" value="1"/>
</dbReference>
<feature type="domain" description="Solute-binding protein family 3/N-terminal" evidence="2">
    <location>
        <begin position="21"/>
        <end position="244"/>
    </location>
</feature>
<accession>A0A0F9UJ47</accession>
<gene>
    <name evidence="3" type="ORF">LCGC14_0215760</name>
</gene>
<dbReference type="PANTHER" id="PTHR35936">
    <property type="entry name" value="MEMBRANE-BOUND LYTIC MUREIN TRANSGLYCOSYLASE F"/>
    <property type="match status" value="1"/>
</dbReference>
<dbReference type="Pfam" id="PF00497">
    <property type="entry name" value="SBP_bac_3"/>
    <property type="match status" value="1"/>
</dbReference>
<dbReference type="EMBL" id="LAZR01000101">
    <property type="protein sequence ID" value="KKN91694.1"/>
    <property type="molecule type" value="Genomic_DNA"/>
</dbReference>
<evidence type="ECO:0000313" key="3">
    <source>
        <dbReference type="EMBL" id="KKN91694.1"/>
    </source>
</evidence>
<dbReference type="PANTHER" id="PTHR35936:SF25">
    <property type="entry name" value="ABC TRANSPORTER SUBSTRATE-BINDING PROTEIN"/>
    <property type="match status" value="1"/>
</dbReference>
<sequence length="254" mass="28750">MKTLIGTLLCLFLTTPLLAAPLRIVSEEWPPYIFAKDGEIKGSDKEVADILLKQLGYQVSWELMPWRRALHTVQTGAADAVLDISPDAKRLEHFIFPDEPFSTNVTVLFYVSSRPFPFERLEDLRGLTIGVSPGYHYNNEEFMTADYFTREPAPTFESNLLKLVHGRIDMVVISRPAGIHTSKRLGIDDQVSYHSTPLSKGDYFLAFRRAPEFERLGEEFGQALRDFKQTDEYASIQHKYGLGLDGQIIPAAAH</sequence>
<dbReference type="InterPro" id="IPR001638">
    <property type="entry name" value="Solute-binding_3/MltF_N"/>
</dbReference>
<organism evidence="3">
    <name type="scientific">marine sediment metagenome</name>
    <dbReference type="NCBI Taxonomy" id="412755"/>
    <lineage>
        <taxon>unclassified sequences</taxon>
        <taxon>metagenomes</taxon>
        <taxon>ecological metagenomes</taxon>
    </lineage>
</organism>
<dbReference type="AlphaFoldDB" id="A0A0F9UJ47"/>
<reference evidence="3" key="1">
    <citation type="journal article" date="2015" name="Nature">
        <title>Complex archaea that bridge the gap between prokaryotes and eukaryotes.</title>
        <authorList>
            <person name="Spang A."/>
            <person name="Saw J.H."/>
            <person name="Jorgensen S.L."/>
            <person name="Zaremba-Niedzwiedzka K."/>
            <person name="Martijn J."/>
            <person name="Lind A.E."/>
            <person name="van Eijk R."/>
            <person name="Schleper C."/>
            <person name="Guy L."/>
            <person name="Ettema T.J."/>
        </authorList>
    </citation>
    <scope>NUCLEOTIDE SEQUENCE</scope>
</reference>
<protein>
    <recommendedName>
        <fullName evidence="2">Solute-binding protein family 3/N-terminal domain-containing protein</fullName>
    </recommendedName>
</protein>
<evidence type="ECO:0000256" key="1">
    <source>
        <dbReference type="ARBA" id="ARBA00022729"/>
    </source>
</evidence>